<dbReference type="PANTHER" id="PTHR47505:SF1">
    <property type="entry name" value="DNA UTILIZATION PROTEIN YHGH"/>
    <property type="match status" value="1"/>
</dbReference>
<keyword evidence="4" id="KW-1185">Reference proteome</keyword>
<evidence type="ECO:0000259" key="2">
    <source>
        <dbReference type="Pfam" id="PF00156"/>
    </source>
</evidence>
<proteinExistence type="inferred from homology"/>
<reference evidence="4" key="1">
    <citation type="submission" date="2017-05" db="EMBL/GenBank/DDBJ databases">
        <title>Complete and WGS of Bordetella genogroups.</title>
        <authorList>
            <person name="Spilker T."/>
            <person name="Lipuma J."/>
        </authorList>
    </citation>
    <scope>NUCLEOTIDE SEQUENCE [LARGE SCALE GENOMIC DNA]</scope>
    <source>
        <strain evidence="4">AU6712</strain>
    </source>
</reference>
<dbReference type="InterPro" id="IPR051910">
    <property type="entry name" value="ComF/GntX_DNA_util-trans"/>
</dbReference>
<evidence type="ECO:0000313" key="4">
    <source>
        <dbReference type="Proteomes" id="UP000216429"/>
    </source>
</evidence>
<accession>A0A261VDZ5</accession>
<organism evidence="3 4">
    <name type="scientific">Bordetella genomosp. 12</name>
    <dbReference type="NCBI Taxonomy" id="463035"/>
    <lineage>
        <taxon>Bacteria</taxon>
        <taxon>Pseudomonadati</taxon>
        <taxon>Pseudomonadota</taxon>
        <taxon>Betaproteobacteria</taxon>
        <taxon>Burkholderiales</taxon>
        <taxon>Alcaligenaceae</taxon>
        <taxon>Bordetella</taxon>
    </lineage>
</organism>
<feature type="domain" description="Phosphoribosyltransferase" evidence="2">
    <location>
        <begin position="94"/>
        <end position="195"/>
    </location>
</feature>
<protein>
    <submittedName>
        <fullName evidence="3">Phosphoribosyl transferase</fullName>
    </submittedName>
</protein>
<dbReference type="PANTHER" id="PTHR47505">
    <property type="entry name" value="DNA UTILIZATION PROTEIN YHGH"/>
    <property type="match status" value="1"/>
</dbReference>
<dbReference type="EMBL" id="NEVU01000003">
    <property type="protein sequence ID" value="OZI72368.1"/>
    <property type="molecule type" value="Genomic_DNA"/>
</dbReference>
<gene>
    <name evidence="3" type="ORF">CAL22_19800</name>
</gene>
<dbReference type="Gene3D" id="3.40.50.2020">
    <property type="match status" value="1"/>
</dbReference>
<dbReference type="AlphaFoldDB" id="A0A261VDZ5"/>
<keyword evidence="3" id="KW-0808">Transferase</keyword>
<evidence type="ECO:0000313" key="3">
    <source>
        <dbReference type="EMBL" id="OZI72368.1"/>
    </source>
</evidence>
<dbReference type="GO" id="GO:0016740">
    <property type="term" value="F:transferase activity"/>
    <property type="evidence" value="ECO:0007669"/>
    <property type="project" value="UniProtKB-KW"/>
</dbReference>
<dbReference type="OrthoDB" id="9793412at2"/>
<sequence length="203" mass="21356">MRGPAARCPVCAARLPGAGGPWCAACLRRRPRIGRCVAAFDYAFPGDALVQVFKGQGRLALARALGALMASAWRRQAVAAQVVLVPVPASAAALRRRGFNPAAELASVVAQCQGLPLCRLGLRRTRQRVQQRGLGRRARWRGLRGLFQADACLAGRDVVLVDDVVTTGATAHAAAVALRRAGARCVGVLAAARTPAPGWHNTV</sequence>
<evidence type="ECO:0000256" key="1">
    <source>
        <dbReference type="ARBA" id="ARBA00008007"/>
    </source>
</evidence>
<comment type="similarity">
    <text evidence="1">Belongs to the ComF/GntX family.</text>
</comment>
<dbReference type="Pfam" id="PF00156">
    <property type="entry name" value="Pribosyltran"/>
    <property type="match status" value="1"/>
</dbReference>
<dbReference type="Proteomes" id="UP000216429">
    <property type="component" value="Unassembled WGS sequence"/>
</dbReference>
<name>A0A261VDZ5_9BORD</name>
<comment type="caution">
    <text evidence="3">The sequence shown here is derived from an EMBL/GenBank/DDBJ whole genome shotgun (WGS) entry which is preliminary data.</text>
</comment>
<dbReference type="InterPro" id="IPR029057">
    <property type="entry name" value="PRTase-like"/>
</dbReference>
<dbReference type="SUPFAM" id="SSF53271">
    <property type="entry name" value="PRTase-like"/>
    <property type="match status" value="1"/>
</dbReference>
<dbReference type="InterPro" id="IPR000836">
    <property type="entry name" value="PRTase_dom"/>
</dbReference>